<proteinExistence type="predicted"/>
<dbReference type="SUPFAM" id="SSF52047">
    <property type="entry name" value="RNI-like"/>
    <property type="match status" value="1"/>
</dbReference>
<comment type="caution">
    <text evidence="1">The sequence shown here is derived from an EMBL/GenBank/DDBJ whole genome shotgun (WGS) entry which is preliminary data.</text>
</comment>
<reference evidence="1 2" key="1">
    <citation type="submission" date="2023-08" db="EMBL/GenBank/DDBJ databases">
        <title>A Necator americanus chromosomal reference genome.</title>
        <authorList>
            <person name="Ilik V."/>
            <person name="Petrzelkova K.J."/>
            <person name="Pardy F."/>
            <person name="Fuh T."/>
            <person name="Niatou-Singa F.S."/>
            <person name="Gouil Q."/>
            <person name="Baker L."/>
            <person name="Ritchie M.E."/>
            <person name="Jex A.R."/>
            <person name="Gazzola D."/>
            <person name="Li H."/>
            <person name="Toshio Fujiwara R."/>
            <person name="Zhan B."/>
            <person name="Aroian R.V."/>
            <person name="Pafco B."/>
            <person name="Schwarz E.M."/>
        </authorList>
    </citation>
    <scope>NUCLEOTIDE SEQUENCE [LARGE SCALE GENOMIC DNA]</scope>
    <source>
        <strain evidence="1 2">Aroian</strain>
        <tissue evidence="1">Whole animal</tissue>
    </source>
</reference>
<accession>A0ABR1DYE3</accession>
<name>A0ABR1DYE3_NECAM</name>
<dbReference type="Proteomes" id="UP001303046">
    <property type="component" value="Unassembled WGS sequence"/>
</dbReference>
<protein>
    <recommendedName>
        <fullName evidence="3">Mitochondrial ATP synthase regulatory component factor B</fullName>
    </recommendedName>
</protein>
<keyword evidence="2" id="KW-1185">Reference proteome</keyword>
<evidence type="ECO:0008006" key="3">
    <source>
        <dbReference type="Google" id="ProtNLM"/>
    </source>
</evidence>
<sequence length="198" mass="22665">MSRFLLRQQEKFLMALGKHDIPGLRWLLEGFNYYDVQRVKEVGPDRAAAEWVVRCGGAIEDTFDDYNVLIKRTAELDPRVPADNVKITHIHAVDASVTGYGCRHFNGLRGIQEVRFVRCDNLHDFGLEYMVKAVGSHLSYLEINGCRRITEFGLIHIERCSGLKSLLLCNLRRVHNHDKVLQRLQNSLPNTDINFSAS</sequence>
<dbReference type="Gene3D" id="3.80.10.10">
    <property type="entry name" value="Ribonuclease Inhibitor"/>
    <property type="match status" value="1"/>
</dbReference>
<evidence type="ECO:0000313" key="2">
    <source>
        <dbReference type="Proteomes" id="UP001303046"/>
    </source>
</evidence>
<organism evidence="1 2">
    <name type="scientific">Necator americanus</name>
    <name type="common">Human hookworm</name>
    <dbReference type="NCBI Taxonomy" id="51031"/>
    <lineage>
        <taxon>Eukaryota</taxon>
        <taxon>Metazoa</taxon>
        <taxon>Ecdysozoa</taxon>
        <taxon>Nematoda</taxon>
        <taxon>Chromadorea</taxon>
        <taxon>Rhabditida</taxon>
        <taxon>Rhabditina</taxon>
        <taxon>Rhabditomorpha</taxon>
        <taxon>Strongyloidea</taxon>
        <taxon>Ancylostomatidae</taxon>
        <taxon>Bunostominae</taxon>
        <taxon>Necator</taxon>
    </lineage>
</organism>
<gene>
    <name evidence="1" type="primary">Necator_chrV.g18842</name>
    <name evidence="1" type="ORF">RB195_014051</name>
</gene>
<evidence type="ECO:0000313" key="1">
    <source>
        <dbReference type="EMBL" id="KAK6755450.1"/>
    </source>
</evidence>
<dbReference type="InterPro" id="IPR032675">
    <property type="entry name" value="LRR_dom_sf"/>
</dbReference>
<dbReference type="EMBL" id="JAVFWL010000005">
    <property type="protein sequence ID" value="KAK6755450.1"/>
    <property type="molecule type" value="Genomic_DNA"/>
</dbReference>